<feature type="compositionally biased region" description="Low complexity" evidence="2">
    <location>
        <begin position="421"/>
        <end position="433"/>
    </location>
</feature>
<feature type="compositionally biased region" description="Basic and acidic residues" evidence="2">
    <location>
        <begin position="1569"/>
        <end position="1578"/>
    </location>
</feature>
<feature type="compositionally biased region" description="Basic and acidic residues" evidence="2">
    <location>
        <begin position="816"/>
        <end position="840"/>
    </location>
</feature>
<protein>
    <submittedName>
        <fullName evidence="4">Microtubule-associated protein futsch</fullName>
    </submittedName>
</protein>
<feature type="region of interest" description="Disordered" evidence="2">
    <location>
        <begin position="890"/>
        <end position="920"/>
    </location>
</feature>
<dbReference type="Proteomes" id="UP000887569">
    <property type="component" value="Unplaced"/>
</dbReference>
<feature type="region of interest" description="Disordered" evidence="2">
    <location>
        <begin position="168"/>
        <end position="207"/>
    </location>
</feature>
<keyword evidence="1" id="KW-0175">Coiled coil</keyword>
<feature type="compositionally biased region" description="Polar residues" evidence="2">
    <location>
        <begin position="178"/>
        <end position="187"/>
    </location>
</feature>
<feature type="region of interest" description="Disordered" evidence="2">
    <location>
        <begin position="246"/>
        <end position="317"/>
    </location>
</feature>
<feature type="region of interest" description="Disordered" evidence="2">
    <location>
        <begin position="1256"/>
        <end position="1288"/>
    </location>
</feature>
<feature type="compositionally biased region" description="Low complexity" evidence="2">
    <location>
        <begin position="1177"/>
        <end position="1191"/>
    </location>
</feature>
<feature type="region of interest" description="Disordered" evidence="2">
    <location>
        <begin position="557"/>
        <end position="654"/>
    </location>
</feature>
<feature type="region of interest" description="Disordered" evidence="2">
    <location>
        <begin position="1160"/>
        <end position="1191"/>
    </location>
</feature>
<feature type="compositionally biased region" description="Acidic residues" evidence="2">
    <location>
        <begin position="894"/>
        <end position="910"/>
    </location>
</feature>
<feature type="compositionally biased region" description="Low complexity" evidence="2">
    <location>
        <begin position="29"/>
        <end position="39"/>
    </location>
</feature>
<feature type="compositionally biased region" description="Basic and acidic residues" evidence="2">
    <location>
        <begin position="697"/>
        <end position="716"/>
    </location>
</feature>
<accession>A0A915BR64</accession>
<feature type="compositionally biased region" description="Basic and acidic residues" evidence="2">
    <location>
        <begin position="1428"/>
        <end position="1439"/>
    </location>
</feature>
<feature type="region of interest" description="Disordered" evidence="2">
    <location>
        <begin position="22"/>
        <end position="66"/>
    </location>
</feature>
<feature type="compositionally biased region" description="Basic and acidic residues" evidence="2">
    <location>
        <begin position="633"/>
        <end position="649"/>
    </location>
</feature>
<evidence type="ECO:0000256" key="2">
    <source>
        <dbReference type="SAM" id="MobiDB-lite"/>
    </source>
</evidence>
<reference evidence="4" key="1">
    <citation type="submission" date="2022-11" db="UniProtKB">
        <authorList>
            <consortium name="WormBaseParasite"/>
        </authorList>
    </citation>
    <scope>IDENTIFICATION</scope>
</reference>
<name>A0A915BR64_PARUN</name>
<feature type="compositionally biased region" description="Acidic residues" evidence="2">
    <location>
        <begin position="766"/>
        <end position="815"/>
    </location>
</feature>
<organism evidence="3 4">
    <name type="scientific">Parascaris univalens</name>
    <name type="common">Nematode worm</name>
    <dbReference type="NCBI Taxonomy" id="6257"/>
    <lineage>
        <taxon>Eukaryota</taxon>
        <taxon>Metazoa</taxon>
        <taxon>Ecdysozoa</taxon>
        <taxon>Nematoda</taxon>
        <taxon>Chromadorea</taxon>
        <taxon>Rhabditida</taxon>
        <taxon>Spirurina</taxon>
        <taxon>Ascaridomorpha</taxon>
        <taxon>Ascaridoidea</taxon>
        <taxon>Ascarididae</taxon>
        <taxon>Parascaris</taxon>
    </lineage>
</organism>
<feature type="region of interest" description="Disordered" evidence="2">
    <location>
        <begin position="759"/>
        <end position="873"/>
    </location>
</feature>
<feature type="region of interest" description="Disordered" evidence="2">
    <location>
        <begin position="330"/>
        <end position="458"/>
    </location>
</feature>
<evidence type="ECO:0000313" key="4">
    <source>
        <dbReference type="WBParaSite" id="PgR053_g040_t02"/>
    </source>
</evidence>
<evidence type="ECO:0000313" key="3">
    <source>
        <dbReference type="Proteomes" id="UP000887569"/>
    </source>
</evidence>
<feature type="compositionally biased region" description="Basic and acidic residues" evidence="2">
    <location>
        <begin position="1501"/>
        <end position="1512"/>
    </location>
</feature>
<feature type="compositionally biased region" description="Low complexity" evidence="2">
    <location>
        <begin position="1415"/>
        <end position="1427"/>
    </location>
</feature>
<keyword evidence="3" id="KW-1185">Reference proteome</keyword>
<feature type="compositionally biased region" description="Polar residues" evidence="2">
    <location>
        <begin position="53"/>
        <end position="65"/>
    </location>
</feature>
<feature type="compositionally biased region" description="Low complexity" evidence="2">
    <location>
        <begin position="1490"/>
        <end position="1499"/>
    </location>
</feature>
<feature type="compositionally biased region" description="Basic and acidic residues" evidence="2">
    <location>
        <begin position="1520"/>
        <end position="1533"/>
    </location>
</feature>
<feature type="compositionally biased region" description="Basic and acidic residues" evidence="2">
    <location>
        <begin position="189"/>
        <end position="207"/>
    </location>
</feature>
<feature type="region of interest" description="Disordered" evidence="2">
    <location>
        <begin position="675"/>
        <end position="744"/>
    </location>
</feature>
<feature type="coiled-coil region" evidence="1">
    <location>
        <begin position="1217"/>
        <end position="1244"/>
    </location>
</feature>
<feature type="compositionally biased region" description="Acidic residues" evidence="2">
    <location>
        <begin position="841"/>
        <end position="857"/>
    </location>
</feature>
<feature type="region of interest" description="Disordered" evidence="2">
    <location>
        <begin position="489"/>
        <end position="542"/>
    </location>
</feature>
<feature type="compositionally biased region" description="Basic and acidic residues" evidence="2">
    <location>
        <begin position="259"/>
        <end position="275"/>
    </location>
</feature>
<evidence type="ECO:0000256" key="1">
    <source>
        <dbReference type="SAM" id="Coils"/>
    </source>
</evidence>
<feature type="compositionally biased region" description="Basic and acidic residues" evidence="2">
    <location>
        <begin position="340"/>
        <end position="351"/>
    </location>
</feature>
<feature type="compositionally biased region" description="Basic and acidic residues" evidence="2">
    <location>
        <begin position="1341"/>
        <end position="1378"/>
    </location>
</feature>
<feature type="compositionally biased region" description="Acidic residues" evidence="2">
    <location>
        <begin position="294"/>
        <end position="304"/>
    </location>
</feature>
<feature type="compositionally biased region" description="Polar residues" evidence="2">
    <location>
        <begin position="1535"/>
        <end position="1551"/>
    </location>
</feature>
<dbReference type="WBParaSite" id="PgR053_g040_t02">
    <property type="protein sequence ID" value="PgR053_g040_t02"/>
    <property type="gene ID" value="PgR053_g040"/>
</dbReference>
<feature type="compositionally biased region" description="Low complexity" evidence="2">
    <location>
        <begin position="1440"/>
        <end position="1452"/>
    </location>
</feature>
<feature type="compositionally biased region" description="Basic and acidic residues" evidence="2">
    <location>
        <begin position="1258"/>
        <end position="1268"/>
    </location>
</feature>
<feature type="compositionally biased region" description="Acidic residues" evidence="2">
    <location>
        <begin position="686"/>
        <end position="696"/>
    </location>
</feature>
<sequence>MYGRSGRSGSVGMFDSPVYRAPSTFTPKYGSSYGPSSYSTIRSHRSVSVDPLSRSSATGLPSSAMSAYRSPYSAGLSSSYHHDIPTSRNTFSTSSPGRYNSTDRLVSSLKPPAYTSSSIASPSSSYLSSSTFIPRRNTSYGSTSALNDVSLPSTGRSFGSAHAGSYERISPYTPGRPSLSSIRTPTSLRFEHRSQTPTYHREPELSSRFDRDYKSMSRFSVDRDKSSPEDVEATFQKLYNRYVGDRSSVKSNSNSPEAEVNKSRSSSRDYKRRVSDSSSENAPICKKFVSHSEAEEDDYSVAEDDASHVGSDQEDLINSSLTLGNKFNASADLSAAGSSTDREKTPTKERTPSSLTESATITPASNVEQKESEQELSPEPIERTRLSPPCKSQVVNGITVRKETSSPQAQAGDVEYGDSGRSPSKSRSKSPLLQAGNVVARPGDDRRSAKRSRTMDNLVAQLTPILQARREEQERKLVEAKKNCITEEQEALKKAEGDEDEQEELDEDEEEEEEEEVSELVSRPTRKPPLLMVTQASVPSTPMTTTVNLLWNRIPPNIQASDSEYTDDEDTRYANVGESESEIDNSVSETIPLRDSLKRRKPRGVLHLVSPSRSRSLSRDRSPTPYTDYESDFELHFMESPSRNEDNRGRVSQTMAIPAPIFTASVSYDGMDDWDSAKEESVESLSDYEDMIDFDSDEGRFSRSQSRVDDRSDSRLRPPSSGLGAYLSPASFSSDEDYDGQHYHDTVDVGCTLKLVQKAALKGSDDETSSEYYDDSEYDEEYDDEYDEDETEEEDEEEEGIEEYCEDESEEEEDYVDPRRGGEKILLRGPHDGENEREAAEDLQSEAEQSEASEDSELCSKIEMTPSPTSISGKFAIDAEGEQLRHEKETAIEREEEDEEMKEAEEEEQEEKVIIESPSLIPPVQRAVEQEEEVNVEECLDGSLKSEVQEKEMARAKMAGVEEVGSIPEKKREITYTKEVDLPEQAEEAEHLKVTKAEPVVAKEELAEGAYEQAAKQVVPSHVGVAEEHVEAASVEELEVERPEEDGAQLKQHEEGVETTKVDVIPTYVRPVQEQRNDHLAAAFVDRKPSTDFAKKAVIQPPKLQTAKVLQADVKIAEKGAEPSAKRLQSTVAKVATGDAVKDGKMRTVTAQVKQAATPQNTYETQVKPPTASVGLPSTPTPTVATASPASTSEARAISAMPSASSASKVFEDKSALRKSTLNMSDLDAKKAKAKEEEEAKKKARRFGTVSSLMNRFRAPEPERETYTYKRSPMLEQKEERPRRKFGPIVKPVINDDFDKQMEEIREKIKTGNTALSSQFADLKKGISSVADDARRSALEEKHRNIMHETGDLFNKAEDDAKKWKEQRAAEYEKELQRQEQVLQRSKASKVIRQNVPEPTPSTEPKRTVRRLKPPSETTKSASSSATEPKKTAEQKVEPAKASATKPSAAQADSLKSRASVTAAKTPVTPKSPALCATTVSPQKAATIKPAAPSASPPSEGARKDSVPRKESGLATFAAKFDKTLSTHSKYEPAKTSTAHPAGTTPASKAPSTALPKSDENTAPNGDLSGRRKNDIKSDGAAATRIKRVLANADNKNVKRYGATRKKTEELMNFAIEGNQPAEEEKPHRQLCVHRRNRFIREPFDIDDLLGFNKENTFEQFEARFAMAARDKRPSTMTSSSPAKRRRVENRRIWISELQDIDKLYKTSELRDIISSAK</sequence>
<feature type="region of interest" description="Disordered" evidence="2">
    <location>
        <begin position="1341"/>
        <end position="1581"/>
    </location>
</feature>
<feature type="compositionally biased region" description="Acidic residues" evidence="2">
    <location>
        <begin position="497"/>
        <end position="518"/>
    </location>
</feature>
<proteinExistence type="predicted"/>
<feature type="compositionally biased region" description="Polar residues" evidence="2">
    <location>
        <begin position="352"/>
        <end position="367"/>
    </location>
</feature>